<reference evidence="2 3" key="1">
    <citation type="submission" date="2015-05" db="EMBL/GenBank/DDBJ databases">
        <title>Evolution of Trichinella species and genotypes.</title>
        <authorList>
            <person name="Korhonen P.K."/>
            <person name="Edoardo P."/>
            <person name="Giuseppe L.R."/>
            <person name="Gasser R.B."/>
        </authorList>
    </citation>
    <scope>NUCLEOTIDE SEQUENCE [LARGE SCALE GENOMIC DNA]</scope>
    <source>
        <strain evidence="2">ISS10</strain>
    </source>
</reference>
<dbReference type="Proteomes" id="UP000054721">
    <property type="component" value="Unassembled WGS sequence"/>
</dbReference>
<keyword evidence="3" id="KW-1185">Reference proteome</keyword>
<organism evidence="2 3">
    <name type="scientific">Trichinella nativa</name>
    <dbReference type="NCBI Taxonomy" id="6335"/>
    <lineage>
        <taxon>Eukaryota</taxon>
        <taxon>Metazoa</taxon>
        <taxon>Ecdysozoa</taxon>
        <taxon>Nematoda</taxon>
        <taxon>Enoplea</taxon>
        <taxon>Dorylaimia</taxon>
        <taxon>Trichinellida</taxon>
        <taxon>Trichinellidae</taxon>
        <taxon>Trichinella</taxon>
    </lineage>
</organism>
<dbReference type="OrthoDB" id="5920635at2759"/>
<comment type="caution">
    <text evidence="2">The sequence shown here is derived from an EMBL/GenBank/DDBJ whole genome shotgun (WGS) entry which is preliminary data.</text>
</comment>
<proteinExistence type="predicted"/>
<protein>
    <submittedName>
        <fullName evidence="2">Uncharacterized protein</fullName>
    </submittedName>
</protein>
<sequence length="134" mass="15682">MSTRRRDRECEKEQAQRRRTNWREPGGKSTDLTRRSAQIVKPKILHLLERDGLLLRPGELGTQSAEEAKTIPQIYDEEAAVSSAEPSTSGQFPFFREVRSAMYKQRAKRYPNFPEIVMILFQRLNLQERAFLLM</sequence>
<gene>
    <name evidence="2" type="ORF">T02_5518</name>
</gene>
<evidence type="ECO:0000256" key="1">
    <source>
        <dbReference type="SAM" id="MobiDB-lite"/>
    </source>
</evidence>
<dbReference type="EMBL" id="JYDW01000197">
    <property type="protein sequence ID" value="KRZ52314.1"/>
    <property type="molecule type" value="Genomic_DNA"/>
</dbReference>
<evidence type="ECO:0000313" key="3">
    <source>
        <dbReference type="Proteomes" id="UP000054721"/>
    </source>
</evidence>
<name>A0A0V1KYB1_9BILA</name>
<evidence type="ECO:0000313" key="2">
    <source>
        <dbReference type="EMBL" id="KRZ52314.1"/>
    </source>
</evidence>
<accession>A0A0V1KYB1</accession>
<feature type="compositionally biased region" description="Basic and acidic residues" evidence="1">
    <location>
        <begin position="1"/>
        <end position="34"/>
    </location>
</feature>
<dbReference type="AlphaFoldDB" id="A0A0V1KYB1"/>
<feature type="region of interest" description="Disordered" evidence="1">
    <location>
        <begin position="1"/>
        <end position="35"/>
    </location>
</feature>